<evidence type="ECO:0000256" key="2">
    <source>
        <dbReference type="SAM" id="Phobius"/>
    </source>
</evidence>
<reference evidence="4" key="1">
    <citation type="submission" date="2021-01" db="EMBL/GenBank/DDBJ databases">
        <authorList>
            <person name="Corre E."/>
            <person name="Pelletier E."/>
            <person name="Niang G."/>
            <person name="Scheremetjew M."/>
            <person name="Finn R."/>
            <person name="Kale V."/>
            <person name="Holt S."/>
            <person name="Cochrane G."/>
            <person name="Meng A."/>
            <person name="Brown T."/>
            <person name="Cohen L."/>
        </authorList>
    </citation>
    <scope>NUCLEOTIDE SEQUENCE</scope>
    <source>
        <strain evidence="3">CCMP441</strain>
        <strain evidence="4">CCMP644</strain>
    </source>
</reference>
<feature type="transmembrane region" description="Helical" evidence="2">
    <location>
        <begin position="278"/>
        <end position="298"/>
    </location>
</feature>
<name>A0A6T8NIT1_HEMAN</name>
<feature type="transmembrane region" description="Helical" evidence="2">
    <location>
        <begin position="318"/>
        <end position="337"/>
    </location>
</feature>
<dbReference type="InterPro" id="IPR021134">
    <property type="entry name" value="Bestrophin-like"/>
</dbReference>
<keyword evidence="2" id="KW-1133">Transmembrane helix</keyword>
<dbReference type="AlphaFoldDB" id="A0A6T8NIT1"/>
<accession>A0A6T8NIT1</accession>
<gene>
    <name evidence="4" type="ORF">HAND00432_LOCUS29314</name>
    <name evidence="3" type="ORF">HAND1043_LOCUS17928</name>
</gene>
<feature type="transmembrane region" description="Helical" evidence="2">
    <location>
        <begin position="94"/>
        <end position="116"/>
    </location>
</feature>
<sequence length="494" mass="55104">MPFAISDSEREKLVIGLQYDPNESIKNLFKWKGSIFSFVWFKGQAWFLVAVHTTLWAMYHYHTCKDGNGDLIPNCTTTRDYLNQHLYPPSLRDLAPLIGAFMFGMIFYLQSSYSVYREFYFNGHQISGSIKNAALVIRASVSSPQQRWDVVRYLLVSQRVMYWEALSRTARWKRLPEEHPENPGTLAQFLERECHTVQLITKKEIVLCVGWRGSPHQLLCTWAIQTLRKVLKDEVGSTMLSQSDAANTVQRFSEICTSLRDFTAKLHQMLLIPVPFPYYHLIESMSFAVLLVVAYSFINLNGNLRPPDDTELSPQSHISVFVYPMMVFVTLGITEMANKMQDPLGTDEVDFNINAYLTDSYVLSLAQCFQPGDLPANDSEVCAPSLSLVGSTANVFKHDASPMMMPGGLTRGGSTGRVNPQSFVGQDPSPLEMTDLETVNDGAQSSSMTSPMSRKASHGANGRNSSMTLPNVPEGGSSSPVPLAPPPSDAQILE</sequence>
<evidence type="ECO:0000313" key="4">
    <source>
        <dbReference type="EMBL" id="CAD8978306.1"/>
    </source>
</evidence>
<proteinExistence type="predicted"/>
<dbReference type="EMBL" id="HBFK01029433">
    <property type="protein sequence ID" value="CAD8751422.1"/>
    <property type="molecule type" value="Transcribed_RNA"/>
</dbReference>
<organism evidence="4">
    <name type="scientific">Hemiselmis andersenii</name>
    <name type="common">Cryptophyte alga</name>
    <dbReference type="NCBI Taxonomy" id="464988"/>
    <lineage>
        <taxon>Eukaryota</taxon>
        <taxon>Cryptophyceae</taxon>
        <taxon>Cryptomonadales</taxon>
        <taxon>Hemiselmidaceae</taxon>
        <taxon>Hemiselmis</taxon>
    </lineage>
</organism>
<evidence type="ECO:0008006" key="5">
    <source>
        <dbReference type="Google" id="ProtNLM"/>
    </source>
</evidence>
<keyword evidence="2" id="KW-0812">Transmembrane</keyword>
<dbReference type="EMBL" id="HBFX01048769">
    <property type="protein sequence ID" value="CAD8978306.1"/>
    <property type="molecule type" value="Transcribed_RNA"/>
</dbReference>
<evidence type="ECO:0000256" key="1">
    <source>
        <dbReference type="SAM" id="MobiDB-lite"/>
    </source>
</evidence>
<dbReference type="Pfam" id="PF01062">
    <property type="entry name" value="Bestrophin"/>
    <property type="match status" value="1"/>
</dbReference>
<feature type="region of interest" description="Disordered" evidence="1">
    <location>
        <begin position="405"/>
        <end position="494"/>
    </location>
</feature>
<evidence type="ECO:0000313" key="3">
    <source>
        <dbReference type="EMBL" id="CAD8751422.1"/>
    </source>
</evidence>
<keyword evidence="2" id="KW-0472">Membrane</keyword>
<dbReference type="GO" id="GO:0005254">
    <property type="term" value="F:chloride channel activity"/>
    <property type="evidence" value="ECO:0007669"/>
    <property type="project" value="InterPro"/>
</dbReference>
<protein>
    <recommendedName>
        <fullName evidence="5">Bestrophin homolog</fullName>
    </recommendedName>
</protein>
<feature type="compositionally biased region" description="Polar residues" evidence="1">
    <location>
        <begin position="441"/>
        <end position="452"/>
    </location>
</feature>
<feature type="transmembrane region" description="Helical" evidence="2">
    <location>
        <begin position="35"/>
        <end position="59"/>
    </location>
</feature>